<organism evidence="11 12">
    <name type="scientific">Novosphingobium taihuense</name>
    <dbReference type="NCBI Taxonomy" id="260085"/>
    <lineage>
        <taxon>Bacteria</taxon>
        <taxon>Pseudomonadati</taxon>
        <taxon>Pseudomonadota</taxon>
        <taxon>Alphaproteobacteria</taxon>
        <taxon>Sphingomonadales</taxon>
        <taxon>Sphingomonadaceae</taxon>
        <taxon>Novosphingobium</taxon>
    </lineage>
</organism>
<gene>
    <name evidence="11" type="ORF">GGR37_001218</name>
</gene>
<protein>
    <submittedName>
        <fullName evidence="11">General secretion pathway protein C</fullName>
    </submittedName>
</protein>
<dbReference type="SUPFAM" id="SSF50156">
    <property type="entry name" value="PDZ domain-like"/>
    <property type="match status" value="1"/>
</dbReference>
<comment type="caution">
    <text evidence="11">The sequence shown here is derived from an EMBL/GenBank/DDBJ whole genome shotgun (WGS) entry which is preliminary data.</text>
</comment>
<dbReference type="PROSITE" id="PS50106">
    <property type="entry name" value="PDZ"/>
    <property type="match status" value="1"/>
</dbReference>
<keyword evidence="3" id="KW-1003">Cell membrane</keyword>
<dbReference type="InterPro" id="IPR036034">
    <property type="entry name" value="PDZ_sf"/>
</dbReference>
<proteinExistence type="predicted"/>
<evidence type="ECO:0000256" key="1">
    <source>
        <dbReference type="ARBA" id="ARBA00004533"/>
    </source>
</evidence>
<dbReference type="RefSeq" id="WP_144907424.1">
    <property type="nucleotide sequence ID" value="NZ_VLKJ01000010.1"/>
</dbReference>
<evidence type="ECO:0000256" key="4">
    <source>
        <dbReference type="ARBA" id="ARBA00022519"/>
    </source>
</evidence>
<dbReference type="Pfam" id="PF17820">
    <property type="entry name" value="PDZ_6"/>
    <property type="match status" value="1"/>
</dbReference>
<evidence type="ECO:0000256" key="2">
    <source>
        <dbReference type="ARBA" id="ARBA00022448"/>
    </source>
</evidence>
<dbReference type="SMART" id="SM00228">
    <property type="entry name" value="PDZ"/>
    <property type="match status" value="1"/>
</dbReference>
<evidence type="ECO:0000256" key="9">
    <source>
        <dbReference type="SAM" id="Phobius"/>
    </source>
</evidence>
<keyword evidence="12" id="KW-1185">Reference proteome</keyword>
<dbReference type="Proteomes" id="UP000538566">
    <property type="component" value="Unassembled WGS sequence"/>
</dbReference>
<dbReference type="Pfam" id="PF11356">
    <property type="entry name" value="T2SSC"/>
    <property type="match status" value="1"/>
</dbReference>
<dbReference type="GO" id="GO:0005886">
    <property type="term" value="C:plasma membrane"/>
    <property type="evidence" value="ECO:0007669"/>
    <property type="project" value="UniProtKB-SubCell"/>
</dbReference>
<evidence type="ECO:0000313" key="11">
    <source>
        <dbReference type="EMBL" id="MBB4612959.1"/>
    </source>
</evidence>
<evidence type="ECO:0000256" key="7">
    <source>
        <dbReference type="ARBA" id="ARBA00022989"/>
    </source>
</evidence>
<dbReference type="Gene3D" id="2.30.30.830">
    <property type="match status" value="1"/>
</dbReference>
<evidence type="ECO:0000256" key="3">
    <source>
        <dbReference type="ARBA" id="ARBA00022475"/>
    </source>
</evidence>
<feature type="domain" description="PDZ" evidence="10">
    <location>
        <begin position="186"/>
        <end position="267"/>
    </location>
</feature>
<keyword evidence="4" id="KW-0997">Cell inner membrane</keyword>
<keyword evidence="5 9" id="KW-0812">Transmembrane</keyword>
<dbReference type="InterPro" id="IPR041489">
    <property type="entry name" value="PDZ_6"/>
</dbReference>
<evidence type="ECO:0000256" key="5">
    <source>
        <dbReference type="ARBA" id="ARBA00022692"/>
    </source>
</evidence>
<evidence type="ECO:0000256" key="6">
    <source>
        <dbReference type="ARBA" id="ARBA00022927"/>
    </source>
</evidence>
<feature type="transmembrane region" description="Helical" evidence="9">
    <location>
        <begin position="23"/>
        <end position="44"/>
    </location>
</feature>
<dbReference type="Gene3D" id="2.30.42.10">
    <property type="match status" value="1"/>
</dbReference>
<sequence>MRLGATKLAIAGARPGLPSLYQIAWWALAVIIALLGAALFWAIVTPVSPLGSWTAQGVRTLSPTARAALFASVDPFNRTVPGPAAAEQSGAVTSLALTLFATRATAAGSGTAIIAGGDGLQQVYRVGAEVQPGVTLAAVAFDHVELSRNGAKELLYIDQSGPAPTAQGVVAANPVAAPPPSAPGGGVSVNALRSGVNFGPRAEGGKVVGVEVLSSGDGSAFRAAGFQPGDVITEVNGKPVTGPGDAAMLSGAIRAGTSIAVTVSRGDRQLPLAITLAP</sequence>
<keyword evidence="7 9" id="KW-1133">Transmembrane helix</keyword>
<evidence type="ECO:0000313" key="12">
    <source>
        <dbReference type="Proteomes" id="UP000538566"/>
    </source>
</evidence>
<accession>A0A7W7AAT1</accession>
<reference evidence="11 12" key="1">
    <citation type="submission" date="2020-08" db="EMBL/GenBank/DDBJ databases">
        <title>Genomic Encyclopedia of Type Strains, Phase IV (KMG-IV): sequencing the most valuable type-strain genomes for metagenomic binning, comparative biology and taxonomic classification.</title>
        <authorList>
            <person name="Goeker M."/>
        </authorList>
    </citation>
    <scope>NUCLEOTIDE SEQUENCE [LARGE SCALE GENOMIC DNA]</scope>
    <source>
        <strain evidence="11 12">DSM 17507</strain>
    </source>
</reference>
<dbReference type="GO" id="GO:0015031">
    <property type="term" value="P:protein transport"/>
    <property type="evidence" value="ECO:0007669"/>
    <property type="project" value="UniProtKB-KW"/>
</dbReference>
<name>A0A7W7AAT1_9SPHN</name>
<keyword evidence="8 9" id="KW-0472">Membrane</keyword>
<dbReference type="AlphaFoldDB" id="A0A7W7AAT1"/>
<dbReference type="OrthoDB" id="9812912at2"/>
<dbReference type="InterPro" id="IPR024961">
    <property type="entry name" value="T2SS_GspC_N"/>
</dbReference>
<comment type="subcellular location">
    <subcellularLocation>
        <location evidence="1">Cell inner membrane</location>
    </subcellularLocation>
</comment>
<keyword evidence="2" id="KW-0813">Transport</keyword>
<evidence type="ECO:0000256" key="8">
    <source>
        <dbReference type="ARBA" id="ARBA00023136"/>
    </source>
</evidence>
<evidence type="ECO:0000259" key="10">
    <source>
        <dbReference type="PROSITE" id="PS50106"/>
    </source>
</evidence>
<dbReference type="InterPro" id="IPR001478">
    <property type="entry name" value="PDZ"/>
</dbReference>
<dbReference type="EMBL" id="JACHOA010000002">
    <property type="protein sequence ID" value="MBB4612959.1"/>
    <property type="molecule type" value="Genomic_DNA"/>
</dbReference>
<keyword evidence="6" id="KW-0653">Protein transport</keyword>